<evidence type="ECO:0000313" key="7">
    <source>
        <dbReference type="Proteomes" id="UP000182945"/>
    </source>
</evidence>
<evidence type="ECO:0000256" key="2">
    <source>
        <dbReference type="ARBA" id="ARBA00023125"/>
    </source>
</evidence>
<dbReference type="PANTHER" id="PTHR43479">
    <property type="entry name" value="ACREF/ENVCD OPERON REPRESSOR-RELATED"/>
    <property type="match status" value="1"/>
</dbReference>
<organism evidence="5 7">
    <name type="scientific">Virgibacillus halodenitrificans</name>
    <name type="common">Bacillus halodenitrificans</name>
    <dbReference type="NCBI Taxonomy" id="1482"/>
    <lineage>
        <taxon>Bacteria</taxon>
        <taxon>Bacillati</taxon>
        <taxon>Bacillota</taxon>
        <taxon>Bacilli</taxon>
        <taxon>Bacillales</taxon>
        <taxon>Bacillaceae</taxon>
        <taxon>Virgibacillus</taxon>
    </lineage>
</organism>
<dbReference type="KEGG" id="vhl:BME96_16640"/>
<sequence>MNEKKLSLLLAGMKLFAQKGYHQTSIQEIANEAGVSKGAFYIYFQSKEDFITTVFSHFYTQIKEKMSEVDEKKQPARESLANQIAVLTEYIASYKDLITMHLRENISIGENTDKIIKEMKLQNFYWMKDKITAIYGSKLDDLLIDTIIQLEGLLNGYLKWMVIDNIQVDKNEIGPFIIRRLDEIVQGMLEKEEKPLLSAANIPDTYRYEQQLNQVALDDVIAGIGKKLNDLNLDISKKAQLKKVVETIKEEAVKEEPSPIIIQGLLAHFSAIPMLQLEIEQLADIFNVELLN</sequence>
<dbReference type="PANTHER" id="PTHR43479:SF22">
    <property type="entry name" value="TRANSCRIPTIONAL REGULATOR, TETR FAMILY"/>
    <property type="match status" value="1"/>
</dbReference>
<dbReference type="Gene3D" id="1.10.357.10">
    <property type="entry name" value="Tetracycline Repressor, domain 2"/>
    <property type="match status" value="1"/>
</dbReference>
<dbReference type="GeneID" id="71516037"/>
<dbReference type="PROSITE" id="PS01081">
    <property type="entry name" value="HTH_TETR_1"/>
    <property type="match status" value="1"/>
</dbReference>
<dbReference type="PRINTS" id="PR00455">
    <property type="entry name" value="HTHTETR"/>
</dbReference>
<keyword evidence="1" id="KW-0678">Repressor</keyword>
<feature type="domain" description="HTH tetR-type" evidence="4">
    <location>
        <begin position="2"/>
        <end position="62"/>
    </location>
</feature>
<keyword evidence="2 3" id="KW-0238">DNA-binding</keyword>
<protein>
    <submittedName>
        <fullName evidence="6">Helix-turn-helix transcriptional regulator</fullName>
    </submittedName>
</protein>
<dbReference type="Proteomes" id="UP000621631">
    <property type="component" value="Unassembled WGS sequence"/>
</dbReference>
<dbReference type="EMBL" id="CP017962">
    <property type="protein sequence ID" value="APC49715.1"/>
    <property type="molecule type" value="Genomic_DNA"/>
</dbReference>
<evidence type="ECO:0000313" key="5">
    <source>
        <dbReference type="EMBL" id="APC49715.1"/>
    </source>
</evidence>
<evidence type="ECO:0000313" key="8">
    <source>
        <dbReference type="Proteomes" id="UP000621631"/>
    </source>
</evidence>
<evidence type="ECO:0000259" key="4">
    <source>
        <dbReference type="PROSITE" id="PS50977"/>
    </source>
</evidence>
<dbReference type="EMBL" id="JACWEZ010000001">
    <property type="protein sequence ID" value="MBD1221446.1"/>
    <property type="molecule type" value="Genomic_DNA"/>
</dbReference>
<evidence type="ECO:0000256" key="3">
    <source>
        <dbReference type="PROSITE-ProRule" id="PRU00335"/>
    </source>
</evidence>
<dbReference type="AlphaFoldDB" id="A0AAC9J4Z2"/>
<dbReference type="Pfam" id="PF00440">
    <property type="entry name" value="TetR_N"/>
    <property type="match status" value="1"/>
</dbReference>
<dbReference type="GO" id="GO:0003677">
    <property type="term" value="F:DNA binding"/>
    <property type="evidence" value="ECO:0007669"/>
    <property type="project" value="UniProtKB-UniRule"/>
</dbReference>
<evidence type="ECO:0000313" key="6">
    <source>
        <dbReference type="EMBL" id="MBD1221446.1"/>
    </source>
</evidence>
<dbReference type="Proteomes" id="UP000182945">
    <property type="component" value="Chromosome"/>
</dbReference>
<dbReference type="InterPro" id="IPR023772">
    <property type="entry name" value="DNA-bd_HTH_TetR-type_CS"/>
</dbReference>
<gene>
    <name evidence="5" type="ORF">BME96_16640</name>
    <name evidence="6" type="ORF">IC602_02330</name>
</gene>
<dbReference type="InterPro" id="IPR009057">
    <property type="entry name" value="Homeodomain-like_sf"/>
</dbReference>
<reference evidence="5 7" key="1">
    <citation type="submission" date="2016-11" db="EMBL/GenBank/DDBJ databases">
        <title>Complete genome sequencing of Virgibacillus halodenitrificans PDB-F2.</title>
        <authorList>
            <person name="Sun Z."/>
            <person name="Zhou Y."/>
            <person name="Li H."/>
        </authorList>
    </citation>
    <scope>NUCLEOTIDE SEQUENCE [LARGE SCALE GENOMIC DNA]</scope>
    <source>
        <strain evidence="5 7">PDB-F2</strain>
    </source>
</reference>
<dbReference type="SUPFAM" id="SSF46689">
    <property type="entry name" value="Homeodomain-like"/>
    <property type="match status" value="1"/>
</dbReference>
<reference evidence="6 8" key="2">
    <citation type="submission" date="2020-09" db="EMBL/GenBank/DDBJ databases">
        <title>Draft Genome Sequences of Oil-Oxidizing Bacteria Halomonas titanicae, Marinobacter lutaoensis, and Virgibacillus halodenitrificans Isolated from Highly Saline Environments.</title>
        <authorList>
            <person name="Grouzdev D.S."/>
            <person name="Sokolova D.S."/>
            <person name="Semenova E.M."/>
            <person name="Borzenkov I.A."/>
            <person name="Bidzhieva S.K."/>
            <person name="Poltaraus A.B."/>
            <person name="Nazina T.N."/>
        </authorList>
    </citation>
    <scope>NUCLEOTIDE SEQUENCE [LARGE SCALE GENOMIC DNA]</scope>
    <source>
        <strain evidence="6 8">VKM B-3472D</strain>
    </source>
</reference>
<dbReference type="PROSITE" id="PS50977">
    <property type="entry name" value="HTH_TETR_2"/>
    <property type="match status" value="1"/>
</dbReference>
<evidence type="ECO:0000256" key="1">
    <source>
        <dbReference type="ARBA" id="ARBA00022491"/>
    </source>
</evidence>
<feature type="DNA-binding region" description="H-T-H motif" evidence="3">
    <location>
        <begin position="25"/>
        <end position="44"/>
    </location>
</feature>
<accession>A0AAC9J4Z2</accession>
<keyword evidence="8" id="KW-1185">Reference proteome</keyword>
<dbReference type="RefSeq" id="WP_060678156.1">
    <property type="nucleotide sequence ID" value="NZ_CP017962.1"/>
</dbReference>
<name>A0AAC9J4Z2_VIRHA</name>
<dbReference type="InterPro" id="IPR001647">
    <property type="entry name" value="HTH_TetR"/>
</dbReference>
<dbReference type="InterPro" id="IPR050624">
    <property type="entry name" value="HTH-type_Tx_Regulator"/>
</dbReference>
<proteinExistence type="predicted"/>